<accession>A0A370AZ71</accession>
<organism evidence="1 2">
    <name type="scientific">Streptomyces corynorhini</name>
    <dbReference type="NCBI Taxonomy" id="2282652"/>
    <lineage>
        <taxon>Bacteria</taxon>
        <taxon>Bacillati</taxon>
        <taxon>Actinomycetota</taxon>
        <taxon>Actinomycetes</taxon>
        <taxon>Kitasatosporales</taxon>
        <taxon>Streptomycetaceae</taxon>
        <taxon>Streptomyces</taxon>
    </lineage>
</organism>
<dbReference type="AlphaFoldDB" id="A0A370AZ71"/>
<sequence length="80" mass="8242">MRHETGALLRAHLAAVSGHPHRTGYCPICHRLRRLAMESGPGDALVAGALDTGELFAYVTVEALGATAAGLPEGQSPPAV</sequence>
<keyword evidence="2" id="KW-1185">Reference proteome</keyword>
<gene>
    <name evidence="1" type="ORF">DVH02_29685</name>
</gene>
<evidence type="ECO:0000313" key="1">
    <source>
        <dbReference type="EMBL" id="RDG34621.1"/>
    </source>
</evidence>
<name>A0A370AZ71_9ACTN</name>
<evidence type="ECO:0000313" key="2">
    <source>
        <dbReference type="Proteomes" id="UP000253741"/>
    </source>
</evidence>
<dbReference type="InterPro" id="IPR046241">
    <property type="entry name" value="DUF6274"/>
</dbReference>
<proteinExistence type="predicted"/>
<dbReference type="Proteomes" id="UP000253741">
    <property type="component" value="Unassembled WGS sequence"/>
</dbReference>
<dbReference type="EMBL" id="QQNA01000295">
    <property type="protein sequence ID" value="RDG34621.1"/>
    <property type="molecule type" value="Genomic_DNA"/>
</dbReference>
<reference evidence="1 2" key="1">
    <citation type="submission" date="2018-07" db="EMBL/GenBank/DDBJ databases">
        <title>Streptomyces species from bats.</title>
        <authorList>
            <person name="Dunlap C."/>
        </authorList>
    </citation>
    <scope>NUCLEOTIDE SEQUENCE [LARGE SCALE GENOMIC DNA]</scope>
    <source>
        <strain evidence="1 2">AC230</strain>
    </source>
</reference>
<comment type="caution">
    <text evidence="1">The sequence shown here is derived from an EMBL/GenBank/DDBJ whole genome shotgun (WGS) entry which is preliminary data.</text>
</comment>
<dbReference type="Pfam" id="PF19790">
    <property type="entry name" value="DUF6274"/>
    <property type="match status" value="1"/>
</dbReference>
<protein>
    <submittedName>
        <fullName evidence="1">Uncharacterized protein</fullName>
    </submittedName>
</protein>